<keyword evidence="5" id="KW-0862">Zinc</keyword>
<keyword evidence="6" id="KW-0482">Metalloprotease</keyword>
<evidence type="ECO:0000256" key="3">
    <source>
        <dbReference type="ARBA" id="ARBA00022723"/>
    </source>
</evidence>
<evidence type="ECO:0000259" key="7">
    <source>
        <dbReference type="Pfam" id="PF01435"/>
    </source>
</evidence>
<name>X1VIB6_9ZZZZ</name>
<keyword evidence="4" id="KW-0378">Hydrolase</keyword>
<evidence type="ECO:0000313" key="8">
    <source>
        <dbReference type="EMBL" id="GAJ18372.1"/>
    </source>
</evidence>
<keyword evidence="3" id="KW-0479">Metal-binding</keyword>
<feature type="non-terminal residue" evidence="8">
    <location>
        <position position="1"/>
    </location>
</feature>
<dbReference type="GO" id="GO:0004222">
    <property type="term" value="F:metalloendopeptidase activity"/>
    <property type="evidence" value="ECO:0007669"/>
    <property type="project" value="InterPro"/>
</dbReference>
<dbReference type="PANTHER" id="PTHR22726">
    <property type="entry name" value="METALLOENDOPEPTIDASE OMA1"/>
    <property type="match status" value="1"/>
</dbReference>
<dbReference type="Gene3D" id="3.30.2010.10">
    <property type="entry name" value="Metalloproteases ('zincins'), catalytic domain"/>
    <property type="match status" value="1"/>
</dbReference>
<evidence type="ECO:0000256" key="2">
    <source>
        <dbReference type="ARBA" id="ARBA00022670"/>
    </source>
</evidence>
<evidence type="ECO:0000256" key="6">
    <source>
        <dbReference type="ARBA" id="ARBA00023049"/>
    </source>
</evidence>
<evidence type="ECO:0000256" key="1">
    <source>
        <dbReference type="ARBA" id="ARBA00001947"/>
    </source>
</evidence>
<sequence>EAHQRVVNIVNNLVGHTQRPDLKSTVFLLDDPEANAFTIPGGYIYLTKGLLEAVESEAQLAGVIAHEMAHNCTYDGLDQLRRARQLTLATAVALIVAIASGRGEETAYGVLTAGQIMTRGILSKYSLEIESRADRNGISYLLASDYDPVGLLTFMERLARKERQRPRRDPGIFGTHPFSTTRVMDIIDLLQEADVEMNRRAVTKWDPPVVEA</sequence>
<feature type="domain" description="Peptidase M48" evidence="7">
    <location>
        <begin position="4"/>
        <end position="186"/>
    </location>
</feature>
<proteinExistence type="predicted"/>
<evidence type="ECO:0000256" key="5">
    <source>
        <dbReference type="ARBA" id="ARBA00022833"/>
    </source>
</evidence>
<reference evidence="8" key="1">
    <citation type="journal article" date="2014" name="Front. Microbiol.">
        <title>High frequency of phylogenetically diverse reductive dehalogenase-homologous genes in deep subseafloor sedimentary metagenomes.</title>
        <authorList>
            <person name="Kawai M."/>
            <person name="Futagami T."/>
            <person name="Toyoda A."/>
            <person name="Takaki Y."/>
            <person name="Nishi S."/>
            <person name="Hori S."/>
            <person name="Arai W."/>
            <person name="Tsubouchi T."/>
            <person name="Morono Y."/>
            <person name="Uchiyama I."/>
            <person name="Ito T."/>
            <person name="Fujiyama A."/>
            <person name="Inagaki F."/>
            <person name="Takami H."/>
        </authorList>
    </citation>
    <scope>NUCLEOTIDE SEQUENCE</scope>
    <source>
        <strain evidence="8">Expedition CK06-06</strain>
    </source>
</reference>
<comment type="cofactor">
    <cofactor evidence="1">
        <name>Zn(2+)</name>
        <dbReference type="ChEBI" id="CHEBI:29105"/>
    </cofactor>
</comment>
<dbReference type="InterPro" id="IPR051156">
    <property type="entry name" value="Mito/Outer_Membr_Metalloprot"/>
</dbReference>
<protein>
    <recommendedName>
        <fullName evidence="7">Peptidase M48 domain-containing protein</fullName>
    </recommendedName>
</protein>
<evidence type="ECO:0000256" key="4">
    <source>
        <dbReference type="ARBA" id="ARBA00022801"/>
    </source>
</evidence>
<accession>X1VIB6</accession>
<dbReference type="CDD" id="cd07324">
    <property type="entry name" value="M48C_Oma1-like"/>
    <property type="match status" value="1"/>
</dbReference>
<keyword evidence="2" id="KW-0645">Protease</keyword>
<dbReference type="Pfam" id="PF01435">
    <property type="entry name" value="Peptidase_M48"/>
    <property type="match status" value="1"/>
</dbReference>
<dbReference type="GO" id="GO:0046872">
    <property type="term" value="F:metal ion binding"/>
    <property type="evidence" value="ECO:0007669"/>
    <property type="project" value="UniProtKB-KW"/>
</dbReference>
<dbReference type="PANTHER" id="PTHR22726:SF1">
    <property type="entry name" value="METALLOENDOPEPTIDASE OMA1, MITOCHONDRIAL"/>
    <property type="match status" value="1"/>
</dbReference>
<dbReference type="GO" id="GO:0016020">
    <property type="term" value="C:membrane"/>
    <property type="evidence" value="ECO:0007669"/>
    <property type="project" value="TreeGrafter"/>
</dbReference>
<comment type="caution">
    <text evidence="8">The sequence shown here is derived from an EMBL/GenBank/DDBJ whole genome shotgun (WGS) entry which is preliminary data.</text>
</comment>
<dbReference type="EMBL" id="BARW01036501">
    <property type="protein sequence ID" value="GAJ18372.1"/>
    <property type="molecule type" value="Genomic_DNA"/>
</dbReference>
<dbReference type="InterPro" id="IPR001915">
    <property type="entry name" value="Peptidase_M48"/>
</dbReference>
<organism evidence="8">
    <name type="scientific">marine sediment metagenome</name>
    <dbReference type="NCBI Taxonomy" id="412755"/>
    <lineage>
        <taxon>unclassified sequences</taxon>
        <taxon>metagenomes</taxon>
        <taxon>ecological metagenomes</taxon>
    </lineage>
</organism>
<feature type="non-terminal residue" evidence="8">
    <location>
        <position position="212"/>
    </location>
</feature>
<gene>
    <name evidence="8" type="ORF">S12H4_56639</name>
</gene>
<dbReference type="GO" id="GO:0051603">
    <property type="term" value="P:proteolysis involved in protein catabolic process"/>
    <property type="evidence" value="ECO:0007669"/>
    <property type="project" value="TreeGrafter"/>
</dbReference>
<dbReference type="AlphaFoldDB" id="X1VIB6"/>